<evidence type="ECO:0000256" key="1">
    <source>
        <dbReference type="ARBA" id="ARBA00004167"/>
    </source>
</evidence>
<evidence type="ECO:0000256" key="2">
    <source>
        <dbReference type="ARBA" id="ARBA00022527"/>
    </source>
</evidence>
<protein>
    <recommendedName>
        <fullName evidence="16">Protein kinase domain-containing protein</fullName>
    </recommendedName>
</protein>
<dbReference type="PROSITE" id="PS50011">
    <property type="entry name" value="PROTEIN_KINASE_DOM"/>
    <property type="match status" value="1"/>
</dbReference>
<dbReference type="PROSITE" id="PS00107">
    <property type="entry name" value="PROTEIN_KINASE_ATP"/>
    <property type="match status" value="1"/>
</dbReference>
<dbReference type="PANTHER" id="PTHR46008:SF2">
    <property type="entry name" value="LEAF RUST 10 DISEASE-RESISTANCE LOCUS RECEPTOR-LIKE PROTEIN KINASE-LIKE 1.4"/>
    <property type="match status" value="1"/>
</dbReference>
<evidence type="ECO:0000256" key="6">
    <source>
        <dbReference type="ARBA" id="ARBA00022741"/>
    </source>
</evidence>
<dbReference type="GO" id="GO:0005886">
    <property type="term" value="C:plasma membrane"/>
    <property type="evidence" value="ECO:0007669"/>
    <property type="project" value="UniProtKB-ARBA"/>
</dbReference>
<gene>
    <name evidence="17" type="ORF">CASFOL_004117</name>
</gene>
<evidence type="ECO:0000259" key="16">
    <source>
        <dbReference type="PROSITE" id="PS50011"/>
    </source>
</evidence>
<dbReference type="Gene3D" id="1.10.510.10">
    <property type="entry name" value="Transferase(Phosphotransferase) domain 1"/>
    <property type="match status" value="1"/>
</dbReference>
<proteinExistence type="predicted"/>
<evidence type="ECO:0000256" key="12">
    <source>
        <dbReference type="PROSITE-ProRule" id="PRU10141"/>
    </source>
</evidence>
<evidence type="ECO:0000256" key="7">
    <source>
        <dbReference type="ARBA" id="ARBA00022777"/>
    </source>
</evidence>
<dbReference type="InterPro" id="IPR011009">
    <property type="entry name" value="Kinase-like_dom_sf"/>
</dbReference>
<feature type="region of interest" description="Disordered" evidence="13">
    <location>
        <begin position="635"/>
        <end position="655"/>
    </location>
</feature>
<evidence type="ECO:0000256" key="8">
    <source>
        <dbReference type="ARBA" id="ARBA00022840"/>
    </source>
</evidence>
<keyword evidence="3" id="KW-0808">Transferase</keyword>
<dbReference type="FunFam" id="3.30.200.20:FF:000039">
    <property type="entry name" value="receptor-like protein kinase FERONIA"/>
    <property type="match status" value="1"/>
</dbReference>
<keyword evidence="6 12" id="KW-0547">Nucleotide-binding</keyword>
<comment type="caution">
    <text evidence="17">The sequence shown here is derived from an EMBL/GenBank/DDBJ whole genome shotgun (WGS) entry which is preliminary data.</text>
</comment>
<organism evidence="17 18">
    <name type="scientific">Castilleja foliolosa</name>
    <dbReference type="NCBI Taxonomy" id="1961234"/>
    <lineage>
        <taxon>Eukaryota</taxon>
        <taxon>Viridiplantae</taxon>
        <taxon>Streptophyta</taxon>
        <taxon>Embryophyta</taxon>
        <taxon>Tracheophyta</taxon>
        <taxon>Spermatophyta</taxon>
        <taxon>Magnoliopsida</taxon>
        <taxon>eudicotyledons</taxon>
        <taxon>Gunneridae</taxon>
        <taxon>Pentapetalae</taxon>
        <taxon>asterids</taxon>
        <taxon>lamiids</taxon>
        <taxon>Lamiales</taxon>
        <taxon>Orobanchaceae</taxon>
        <taxon>Pedicularideae</taxon>
        <taxon>Castillejinae</taxon>
        <taxon>Castilleja</taxon>
    </lineage>
</organism>
<evidence type="ECO:0000256" key="3">
    <source>
        <dbReference type="ARBA" id="ARBA00022679"/>
    </source>
</evidence>
<keyword evidence="5 15" id="KW-0732">Signal</keyword>
<dbReference type="InterPro" id="IPR000719">
    <property type="entry name" value="Prot_kinase_dom"/>
</dbReference>
<evidence type="ECO:0000256" key="9">
    <source>
        <dbReference type="ARBA" id="ARBA00022989"/>
    </source>
</evidence>
<dbReference type="PROSITE" id="PS00108">
    <property type="entry name" value="PROTEIN_KINASE_ST"/>
    <property type="match status" value="1"/>
</dbReference>
<evidence type="ECO:0000256" key="10">
    <source>
        <dbReference type="ARBA" id="ARBA00023136"/>
    </source>
</evidence>
<evidence type="ECO:0000313" key="18">
    <source>
        <dbReference type="Proteomes" id="UP001632038"/>
    </source>
</evidence>
<comment type="subcellular location">
    <subcellularLocation>
        <location evidence="1">Membrane</location>
        <topology evidence="1">Single-pass membrane protein</topology>
    </subcellularLocation>
</comment>
<dbReference type="Pfam" id="PF00069">
    <property type="entry name" value="Pkinase"/>
    <property type="match status" value="1"/>
</dbReference>
<feature type="signal peptide" evidence="15">
    <location>
        <begin position="1"/>
        <end position="23"/>
    </location>
</feature>
<name>A0ABD3EJS1_9LAMI</name>
<keyword evidence="18" id="KW-1185">Reference proteome</keyword>
<reference evidence="18" key="1">
    <citation type="journal article" date="2024" name="IScience">
        <title>Strigolactones Initiate the Formation of Haustorium-like Structures in Castilleja.</title>
        <authorList>
            <person name="Buerger M."/>
            <person name="Peterson D."/>
            <person name="Chory J."/>
        </authorList>
    </citation>
    <scope>NUCLEOTIDE SEQUENCE [LARGE SCALE GENOMIC DNA]</scope>
</reference>
<keyword evidence="9 14" id="KW-1133">Transmembrane helix</keyword>
<keyword evidence="4 14" id="KW-0812">Transmembrane</keyword>
<evidence type="ECO:0000256" key="14">
    <source>
        <dbReference type="SAM" id="Phobius"/>
    </source>
</evidence>
<dbReference type="PANTHER" id="PTHR46008">
    <property type="entry name" value="LEAF RUST 10 DISEASE-RESISTANCE LOCUS RECEPTOR-LIKE PROTEIN KINASE-LIKE 1.4"/>
    <property type="match status" value="1"/>
</dbReference>
<keyword evidence="10 14" id="KW-0472">Membrane</keyword>
<feature type="transmembrane region" description="Helical" evidence="14">
    <location>
        <begin position="242"/>
        <end position="267"/>
    </location>
</feature>
<dbReference type="SMART" id="SM00220">
    <property type="entry name" value="S_TKc"/>
    <property type="match status" value="1"/>
</dbReference>
<evidence type="ECO:0000256" key="15">
    <source>
        <dbReference type="SAM" id="SignalP"/>
    </source>
</evidence>
<keyword evidence="7" id="KW-0418">Kinase</keyword>
<dbReference type="Proteomes" id="UP001632038">
    <property type="component" value="Unassembled WGS sequence"/>
</dbReference>
<evidence type="ECO:0000256" key="11">
    <source>
        <dbReference type="ARBA" id="ARBA00023180"/>
    </source>
</evidence>
<dbReference type="SUPFAM" id="SSF56112">
    <property type="entry name" value="Protein kinase-like (PK-like)"/>
    <property type="match status" value="1"/>
</dbReference>
<feature type="chain" id="PRO_5044748366" description="Protein kinase domain-containing protein" evidence="15">
    <location>
        <begin position="24"/>
        <end position="655"/>
    </location>
</feature>
<keyword evidence="11" id="KW-0325">Glycoprotein</keyword>
<dbReference type="GO" id="GO:0004674">
    <property type="term" value="F:protein serine/threonine kinase activity"/>
    <property type="evidence" value="ECO:0007669"/>
    <property type="project" value="UniProtKB-KW"/>
</dbReference>
<accession>A0ABD3EJS1</accession>
<dbReference type="InterPro" id="IPR017441">
    <property type="entry name" value="Protein_kinase_ATP_BS"/>
</dbReference>
<dbReference type="FunFam" id="1.10.510.10:FF:000161">
    <property type="entry name" value="Wall-associated receptor kinase-like 20"/>
    <property type="match status" value="1"/>
</dbReference>
<evidence type="ECO:0000256" key="4">
    <source>
        <dbReference type="ARBA" id="ARBA00022692"/>
    </source>
</evidence>
<evidence type="ECO:0000256" key="5">
    <source>
        <dbReference type="ARBA" id="ARBA00022729"/>
    </source>
</evidence>
<dbReference type="InterPro" id="IPR008271">
    <property type="entry name" value="Ser/Thr_kinase_AS"/>
</dbReference>
<keyword evidence="8 12" id="KW-0067">ATP-binding</keyword>
<evidence type="ECO:0000313" key="17">
    <source>
        <dbReference type="EMBL" id="KAL3654436.1"/>
    </source>
</evidence>
<evidence type="ECO:0000256" key="13">
    <source>
        <dbReference type="SAM" id="MobiDB-lite"/>
    </source>
</evidence>
<feature type="domain" description="Protein kinase" evidence="16">
    <location>
        <begin position="318"/>
        <end position="593"/>
    </location>
</feature>
<feature type="binding site" evidence="12">
    <location>
        <position position="346"/>
    </location>
    <ligand>
        <name>ATP</name>
        <dbReference type="ChEBI" id="CHEBI:30616"/>
    </ligand>
</feature>
<sequence>MTLAQYLIIFTQFLHLLPLLISAANSNCPKSFKCGNLETLEFPLSNQTGCGLFPVHNCDTQNPTIQFGADGYKYNLLLANKSTKQLLVSDPYLQNHLNAHFCLGIKNLTLPPSPSPSATLTVLHNITLFACINSSSNSQSILRRFENYKYANCSPYDVYYKNPAISVFATDMPSDCTLVQVPINLTRNPGFALPNLMSYEFIIEWNVNEECYRCHYGGGQCITNSMNQFQCDIVKGEKNSHLVVIASMVGGGVLLIVGFSVCCVIIWRRKKRIKAGRVLSKNTSFDPLSKPGAIEGERSYFGIPIFSYTELEEATSKFDRSKEIGNGGYGTVYYGKLRDGREVAIKRLFEHNDRRVEQFMNEIKILTCLRHKNLVSLYGCTSRRSQELLLVYEYISNGTVAEHLHGEWADKGPLSWPARMSIAIETANALAYLHKSDIIHRDVKTCNILLDTNFCVKVADFGISRLFPTDVTHISTAPQGTPGYVDPEYYKCYQLTDKSDVYSFGVVLAELISSMPAVDITRHRHEINLANLAVNRIQRCAFDELIDPSLGYNRDDEVTRMTTSVAELAFRCLQLDKDMRPSMKEVVDSLRDIQGSEDCKYEKVEGPNGNYGKILASPEKDDDVLLKKKKNLMSSPNDVIDSWASNSSTNKSYIG</sequence>
<dbReference type="EMBL" id="JAVIJP010000005">
    <property type="protein sequence ID" value="KAL3654436.1"/>
    <property type="molecule type" value="Genomic_DNA"/>
</dbReference>
<dbReference type="GO" id="GO:0005524">
    <property type="term" value="F:ATP binding"/>
    <property type="evidence" value="ECO:0007669"/>
    <property type="project" value="UniProtKB-UniRule"/>
</dbReference>
<keyword evidence="2" id="KW-0723">Serine/threonine-protein kinase</keyword>
<dbReference type="Gene3D" id="3.30.200.20">
    <property type="entry name" value="Phosphorylase Kinase, domain 1"/>
    <property type="match status" value="1"/>
</dbReference>
<dbReference type="AlphaFoldDB" id="A0ABD3EJS1"/>